<feature type="domain" description="START" evidence="1">
    <location>
        <begin position="53"/>
        <end position="241"/>
    </location>
</feature>
<evidence type="ECO:0000313" key="3">
    <source>
        <dbReference type="Proteomes" id="UP001642483"/>
    </source>
</evidence>
<dbReference type="InterPro" id="IPR002913">
    <property type="entry name" value="START_lipid-bd_dom"/>
</dbReference>
<protein>
    <recommendedName>
        <fullName evidence="1">START domain-containing protein</fullName>
    </recommendedName>
</protein>
<gene>
    <name evidence="2" type="ORF">CVLEPA_LOCUS29445</name>
</gene>
<dbReference type="InterPro" id="IPR051213">
    <property type="entry name" value="START_lipid_transfer"/>
</dbReference>
<dbReference type="InterPro" id="IPR023393">
    <property type="entry name" value="START-like_dom_sf"/>
</dbReference>
<evidence type="ECO:0000313" key="2">
    <source>
        <dbReference type="EMBL" id="CAK8696277.1"/>
    </source>
</evidence>
<sequence>MQNMKANYSSAESALFRSRLFSHGDNQLHRFHDELKQRRQLFENELQQSPETNDNWTLLVNEGDTKLYRKAAGKTGKPGDSLKAIHTVKNITASEICHCFWQIENRKEWDRTVENIMVLEVLNETSVIVKQTHHRVPPVAQRDCVFLSSIIKNSKVNSPEKSGRKLLDAWMVSNFSVDHNEEISSSGCVRAFIDVALICRTYVTPPMGGGATTRDCVTSEITYFADINPGGWVPSVLFKILCERECLNFIRSFPNYVMTKRNDVNLI</sequence>
<keyword evidence="3" id="KW-1185">Reference proteome</keyword>
<dbReference type="SMART" id="SM00234">
    <property type="entry name" value="START"/>
    <property type="match status" value="1"/>
</dbReference>
<reference evidence="2 3" key="1">
    <citation type="submission" date="2024-02" db="EMBL/GenBank/DDBJ databases">
        <authorList>
            <person name="Daric V."/>
            <person name="Darras S."/>
        </authorList>
    </citation>
    <scope>NUCLEOTIDE SEQUENCE [LARGE SCALE GENOMIC DNA]</scope>
</reference>
<proteinExistence type="predicted"/>
<comment type="caution">
    <text evidence="2">The sequence shown here is derived from an EMBL/GenBank/DDBJ whole genome shotgun (WGS) entry which is preliminary data.</text>
</comment>
<name>A0ABP0GX08_CLALP</name>
<dbReference type="Proteomes" id="UP001642483">
    <property type="component" value="Unassembled WGS sequence"/>
</dbReference>
<dbReference type="PANTHER" id="PTHR19308">
    <property type="entry name" value="PHOSPHATIDYLCHOLINE TRANSFER PROTEIN"/>
    <property type="match status" value="1"/>
</dbReference>
<organism evidence="2 3">
    <name type="scientific">Clavelina lepadiformis</name>
    <name type="common">Light-bulb sea squirt</name>
    <name type="synonym">Ascidia lepadiformis</name>
    <dbReference type="NCBI Taxonomy" id="159417"/>
    <lineage>
        <taxon>Eukaryota</taxon>
        <taxon>Metazoa</taxon>
        <taxon>Chordata</taxon>
        <taxon>Tunicata</taxon>
        <taxon>Ascidiacea</taxon>
        <taxon>Aplousobranchia</taxon>
        <taxon>Clavelinidae</taxon>
        <taxon>Clavelina</taxon>
    </lineage>
</organism>
<accession>A0ABP0GX08</accession>
<dbReference type="EMBL" id="CAWYQH010000152">
    <property type="protein sequence ID" value="CAK8696277.1"/>
    <property type="molecule type" value="Genomic_DNA"/>
</dbReference>
<evidence type="ECO:0000259" key="1">
    <source>
        <dbReference type="PROSITE" id="PS50848"/>
    </source>
</evidence>
<dbReference type="SUPFAM" id="SSF55961">
    <property type="entry name" value="Bet v1-like"/>
    <property type="match status" value="1"/>
</dbReference>
<dbReference type="Gene3D" id="3.30.530.20">
    <property type="match status" value="1"/>
</dbReference>
<dbReference type="Pfam" id="PF01852">
    <property type="entry name" value="START"/>
    <property type="match status" value="1"/>
</dbReference>
<dbReference type="PROSITE" id="PS50848">
    <property type="entry name" value="START"/>
    <property type="match status" value="1"/>
</dbReference>
<dbReference type="PANTHER" id="PTHR19308:SF53">
    <property type="entry name" value="CERAMIDE TRANSFER PROTEIN"/>
    <property type="match status" value="1"/>
</dbReference>